<name>A0A9W6UGP9_9PSEU</name>
<gene>
    <name evidence="2" type="ORF">GCM10017577_74120</name>
</gene>
<dbReference type="EMBL" id="BSFQ01000084">
    <property type="protein sequence ID" value="GLL16252.1"/>
    <property type="molecule type" value="Genomic_DNA"/>
</dbReference>
<dbReference type="AlphaFoldDB" id="A0A9W6UGP9"/>
<feature type="transmembrane region" description="Helical" evidence="1">
    <location>
        <begin position="78"/>
        <end position="99"/>
    </location>
</feature>
<evidence type="ECO:0000313" key="3">
    <source>
        <dbReference type="Proteomes" id="UP001143463"/>
    </source>
</evidence>
<keyword evidence="3" id="KW-1185">Reference proteome</keyword>
<evidence type="ECO:0000256" key="1">
    <source>
        <dbReference type="SAM" id="Phobius"/>
    </source>
</evidence>
<feature type="transmembrane region" description="Helical" evidence="1">
    <location>
        <begin position="49"/>
        <end position="71"/>
    </location>
</feature>
<organism evidence="2 3">
    <name type="scientific">Pseudonocardia halophobica</name>
    <dbReference type="NCBI Taxonomy" id="29401"/>
    <lineage>
        <taxon>Bacteria</taxon>
        <taxon>Bacillati</taxon>
        <taxon>Actinomycetota</taxon>
        <taxon>Actinomycetes</taxon>
        <taxon>Pseudonocardiales</taxon>
        <taxon>Pseudonocardiaceae</taxon>
        <taxon>Pseudonocardia</taxon>
    </lineage>
</organism>
<comment type="caution">
    <text evidence="2">The sequence shown here is derived from an EMBL/GenBank/DDBJ whole genome shotgun (WGS) entry which is preliminary data.</text>
</comment>
<keyword evidence="1" id="KW-0472">Membrane</keyword>
<accession>A0A9W6UGP9</accession>
<proteinExistence type="predicted"/>
<keyword evidence="1" id="KW-0812">Transmembrane</keyword>
<evidence type="ECO:0000313" key="2">
    <source>
        <dbReference type="EMBL" id="GLL16252.1"/>
    </source>
</evidence>
<reference evidence="2" key="1">
    <citation type="journal article" date="2014" name="Int. J. Syst. Evol. Microbiol.">
        <title>Complete genome sequence of Corynebacterium casei LMG S-19264T (=DSM 44701T), isolated from a smear-ripened cheese.</title>
        <authorList>
            <consortium name="US DOE Joint Genome Institute (JGI-PGF)"/>
            <person name="Walter F."/>
            <person name="Albersmeier A."/>
            <person name="Kalinowski J."/>
            <person name="Ruckert C."/>
        </authorList>
    </citation>
    <scope>NUCLEOTIDE SEQUENCE</scope>
    <source>
        <strain evidence="2">VKM Ac-1069</strain>
    </source>
</reference>
<keyword evidence="1" id="KW-1133">Transmembrane helix</keyword>
<feature type="transmembrane region" description="Helical" evidence="1">
    <location>
        <begin position="124"/>
        <end position="144"/>
    </location>
</feature>
<protein>
    <submittedName>
        <fullName evidence="2">Membrane protein</fullName>
    </submittedName>
</protein>
<dbReference type="Proteomes" id="UP001143463">
    <property type="component" value="Unassembled WGS sequence"/>
</dbReference>
<dbReference type="RefSeq" id="WP_037054719.1">
    <property type="nucleotide sequence ID" value="NZ_BAAAUZ010000054.1"/>
</dbReference>
<reference evidence="2" key="2">
    <citation type="submission" date="2023-01" db="EMBL/GenBank/DDBJ databases">
        <authorList>
            <person name="Sun Q."/>
            <person name="Evtushenko L."/>
        </authorList>
    </citation>
    <scope>NUCLEOTIDE SEQUENCE</scope>
    <source>
        <strain evidence="2">VKM Ac-1069</strain>
    </source>
</reference>
<sequence length="152" mass="15470">MTAVLLSVHVLAAIVFVGPVTVTTSMFPRYARAALAGEGPAAPVTLLHRISRVYAVLAIAVPVFGLGTAVAMGVLGDAWLIASLVLTAMAAALLGLRILPAQAEVVAALGGENDTRAVVAARRLSMTSGVFALLWAVVVVLMIVRPGSTTGV</sequence>